<feature type="domain" description="Exonuclease" evidence="4">
    <location>
        <begin position="3"/>
        <end position="170"/>
    </location>
</feature>
<sequence>MAGYAVVDVETTGLHPGRHDRVVEVAVVQLDAAGVRTGEWESLINPGRDVGPTDLHGVTGKQVLAAPRFERIAGDLAALLAGRVLVGHNLRFDSDFLRHEYQLMGVDAPVGVVAGLCTMRLSGWFLPGSSRSLGACCAAGGVEHTAAHTAMGDAAATAALFQRFLAAAGAPPPWYEQLSWAEAVAWPALPVGLGTPCTRSGAEPETHFLNRLVDRLPRTGDSPTVEEYLAVLDRALLDRYLSVHEQEELVRLASRLGIDRSQAHDLHRGYLLDLARAAWQDGVVTDEERSDLVAVTALLGLPPDSLDTALQNARPGSDGHAAVEKPRAIFRLVSGDQVVLTGASEIRQSLEQRSLLAGLDVHRTVTKHTRLVCAADPDSQSGKAKKARDYGIPIVNATAYAALLAALESEKPAQDMTANRSSDALQH</sequence>
<evidence type="ECO:0000256" key="2">
    <source>
        <dbReference type="ARBA" id="ARBA00022801"/>
    </source>
</evidence>
<evidence type="ECO:0000259" key="4">
    <source>
        <dbReference type="SMART" id="SM00479"/>
    </source>
</evidence>
<evidence type="ECO:0000256" key="3">
    <source>
        <dbReference type="ARBA" id="ARBA00022839"/>
    </source>
</evidence>
<dbReference type="InterPro" id="IPR036420">
    <property type="entry name" value="BRCT_dom_sf"/>
</dbReference>
<dbReference type="CDD" id="cd06127">
    <property type="entry name" value="DEDDh"/>
    <property type="match status" value="1"/>
</dbReference>
<organism evidence="5 6">
    <name type="scientific">Actinocatenispora comari</name>
    <dbReference type="NCBI Taxonomy" id="2807577"/>
    <lineage>
        <taxon>Bacteria</taxon>
        <taxon>Bacillati</taxon>
        <taxon>Actinomycetota</taxon>
        <taxon>Actinomycetes</taxon>
        <taxon>Micromonosporales</taxon>
        <taxon>Micromonosporaceae</taxon>
        <taxon>Actinocatenispora</taxon>
    </lineage>
</organism>
<dbReference type="InterPro" id="IPR036397">
    <property type="entry name" value="RNaseH_sf"/>
</dbReference>
<evidence type="ECO:0000313" key="5">
    <source>
        <dbReference type="EMBL" id="GIL28947.1"/>
    </source>
</evidence>
<dbReference type="Pfam" id="PF00929">
    <property type="entry name" value="RNase_T"/>
    <property type="match status" value="1"/>
</dbReference>
<keyword evidence="3" id="KW-0269">Exonuclease</keyword>
<dbReference type="InterPro" id="IPR012337">
    <property type="entry name" value="RNaseH-like_sf"/>
</dbReference>
<dbReference type="SUPFAM" id="SSF53098">
    <property type="entry name" value="Ribonuclease H-like"/>
    <property type="match status" value="1"/>
</dbReference>
<reference evidence="6" key="1">
    <citation type="journal article" date="2021" name="Int. J. Syst. Evol. Microbiol.">
        <title>Actinocatenispora comari sp. nov., an endophytic actinomycete isolated from aerial parts of Comarum salesowianum.</title>
        <authorList>
            <person name="Oyunbileg N."/>
            <person name="Iizaka Y."/>
            <person name="Hamada M."/>
            <person name="Davaapurev B.O."/>
            <person name="Fukumoto A."/>
            <person name="Tsetseg B."/>
            <person name="Kato F."/>
            <person name="Tamura T."/>
            <person name="Batkhuu J."/>
            <person name="Anzai Y."/>
        </authorList>
    </citation>
    <scope>NUCLEOTIDE SEQUENCE [LARGE SCALE GENOMIC DNA]</scope>
    <source>
        <strain evidence="6">NUM-2625</strain>
    </source>
</reference>
<evidence type="ECO:0000256" key="1">
    <source>
        <dbReference type="ARBA" id="ARBA00022722"/>
    </source>
</evidence>
<keyword evidence="6" id="KW-1185">Reference proteome</keyword>
<name>A0A8J4AFX6_9ACTN</name>
<dbReference type="GO" id="GO:0005829">
    <property type="term" value="C:cytosol"/>
    <property type="evidence" value="ECO:0007669"/>
    <property type="project" value="TreeGrafter"/>
</dbReference>
<dbReference type="FunFam" id="3.30.420.10:FF:000045">
    <property type="entry name" value="3'-5' exonuclease DinG"/>
    <property type="match status" value="1"/>
</dbReference>
<dbReference type="SUPFAM" id="SSF158682">
    <property type="entry name" value="TerB-like"/>
    <property type="match status" value="1"/>
</dbReference>
<dbReference type="PANTHER" id="PTHR30231">
    <property type="entry name" value="DNA POLYMERASE III SUBUNIT EPSILON"/>
    <property type="match status" value="1"/>
</dbReference>
<dbReference type="PANTHER" id="PTHR30231:SF4">
    <property type="entry name" value="PROTEIN NEN2"/>
    <property type="match status" value="1"/>
</dbReference>
<proteinExistence type="predicted"/>
<dbReference type="InterPro" id="IPR013520">
    <property type="entry name" value="Ribonucl_H"/>
</dbReference>
<dbReference type="GO" id="GO:0003676">
    <property type="term" value="F:nucleic acid binding"/>
    <property type="evidence" value="ECO:0007669"/>
    <property type="project" value="InterPro"/>
</dbReference>
<dbReference type="Proteomes" id="UP000614996">
    <property type="component" value="Unassembled WGS sequence"/>
</dbReference>
<dbReference type="EMBL" id="BOPO01000082">
    <property type="protein sequence ID" value="GIL28947.1"/>
    <property type="molecule type" value="Genomic_DNA"/>
</dbReference>
<dbReference type="GO" id="GO:0008408">
    <property type="term" value="F:3'-5' exonuclease activity"/>
    <property type="evidence" value="ECO:0007669"/>
    <property type="project" value="TreeGrafter"/>
</dbReference>
<dbReference type="AlphaFoldDB" id="A0A8J4AFX6"/>
<dbReference type="RefSeq" id="WP_207126660.1">
    <property type="nucleotide sequence ID" value="NZ_BOPO01000082.1"/>
</dbReference>
<dbReference type="Gene3D" id="3.40.50.10190">
    <property type="entry name" value="BRCT domain"/>
    <property type="match status" value="1"/>
</dbReference>
<gene>
    <name evidence="5" type="ORF">NUM_42010</name>
</gene>
<accession>A0A8J4AFX6</accession>
<keyword evidence="2" id="KW-0378">Hydrolase</keyword>
<keyword evidence="1" id="KW-0540">Nuclease</keyword>
<dbReference type="Gene3D" id="3.30.420.10">
    <property type="entry name" value="Ribonuclease H-like superfamily/Ribonuclease H"/>
    <property type="match status" value="1"/>
</dbReference>
<dbReference type="SMART" id="SM00479">
    <property type="entry name" value="EXOIII"/>
    <property type="match status" value="1"/>
</dbReference>
<comment type="caution">
    <text evidence="5">The sequence shown here is derived from an EMBL/GenBank/DDBJ whole genome shotgun (WGS) entry which is preliminary data.</text>
</comment>
<evidence type="ECO:0000313" key="6">
    <source>
        <dbReference type="Proteomes" id="UP000614996"/>
    </source>
</evidence>
<dbReference type="InterPro" id="IPR029024">
    <property type="entry name" value="TerB-like"/>
</dbReference>
<protein>
    <recommendedName>
        <fullName evidence="4">Exonuclease domain-containing protein</fullName>
    </recommendedName>
</protein>